<keyword evidence="6" id="KW-0539">Nucleus</keyword>
<dbReference type="SMART" id="SM00355">
    <property type="entry name" value="ZnF_C2H2"/>
    <property type="match status" value="6"/>
</dbReference>
<organism evidence="10 11">
    <name type="scientific">Polyplax serrata</name>
    <name type="common">Common mouse louse</name>
    <dbReference type="NCBI Taxonomy" id="468196"/>
    <lineage>
        <taxon>Eukaryota</taxon>
        <taxon>Metazoa</taxon>
        <taxon>Ecdysozoa</taxon>
        <taxon>Arthropoda</taxon>
        <taxon>Hexapoda</taxon>
        <taxon>Insecta</taxon>
        <taxon>Pterygota</taxon>
        <taxon>Neoptera</taxon>
        <taxon>Paraneoptera</taxon>
        <taxon>Psocodea</taxon>
        <taxon>Troctomorpha</taxon>
        <taxon>Phthiraptera</taxon>
        <taxon>Anoplura</taxon>
        <taxon>Polyplacidae</taxon>
        <taxon>Polyplax</taxon>
    </lineage>
</organism>
<evidence type="ECO:0000256" key="1">
    <source>
        <dbReference type="ARBA" id="ARBA00004123"/>
    </source>
</evidence>
<dbReference type="Proteomes" id="UP001372834">
    <property type="component" value="Unassembled WGS sequence"/>
</dbReference>
<dbReference type="InterPro" id="IPR013087">
    <property type="entry name" value="Znf_C2H2_type"/>
</dbReference>
<accession>A0AAN8PJZ9</accession>
<reference evidence="10 11" key="1">
    <citation type="submission" date="2023-10" db="EMBL/GenBank/DDBJ databases">
        <title>Genomes of two closely related lineages of the louse Polyplax serrata with different host specificities.</title>
        <authorList>
            <person name="Martinu J."/>
            <person name="Tarabai H."/>
            <person name="Stefka J."/>
            <person name="Hypsa V."/>
        </authorList>
    </citation>
    <scope>NUCLEOTIDE SEQUENCE [LARGE SCALE GENOMIC DNA]</scope>
    <source>
        <strain evidence="10">HR10_N</strain>
    </source>
</reference>
<evidence type="ECO:0000313" key="11">
    <source>
        <dbReference type="Proteomes" id="UP001372834"/>
    </source>
</evidence>
<keyword evidence="5" id="KW-0862">Zinc</keyword>
<evidence type="ECO:0000256" key="2">
    <source>
        <dbReference type="ARBA" id="ARBA00022723"/>
    </source>
</evidence>
<gene>
    <name evidence="10" type="ORF">RUM43_005783</name>
</gene>
<name>A0AAN8PJZ9_POLSC</name>
<protein>
    <recommendedName>
        <fullName evidence="9">C2H2-type domain-containing protein</fullName>
    </recommendedName>
</protein>
<evidence type="ECO:0000256" key="4">
    <source>
        <dbReference type="ARBA" id="ARBA00022771"/>
    </source>
</evidence>
<feature type="domain" description="C2H2-type" evidence="9">
    <location>
        <begin position="98"/>
        <end position="125"/>
    </location>
</feature>
<evidence type="ECO:0000256" key="6">
    <source>
        <dbReference type="ARBA" id="ARBA00023242"/>
    </source>
</evidence>
<dbReference type="Pfam" id="PF12874">
    <property type="entry name" value="zf-met"/>
    <property type="match status" value="1"/>
</dbReference>
<evidence type="ECO:0000313" key="10">
    <source>
        <dbReference type="EMBL" id="KAK6625485.1"/>
    </source>
</evidence>
<dbReference type="EMBL" id="JAWJWE010000037">
    <property type="protein sequence ID" value="KAK6625485.1"/>
    <property type="molecule type" value="Genomic_DNA"/>
</dbReference>
<keyword evidence="4 7" id="KW-0863">Zinc-finger</keyword>
<dbReference type="InterPro" id="IPR050888">
    <property type="entry name" value="ZnF_C2H2-type_TF"/>
</dbReference>
<dbReference type="AlphaFoldDB" id="A0AAN8PJZ9"/>
<comment type="subcellular location">
    <subcellularLocation>
        <location evidence="1">Nucleus</location>
    </subcellularLocation>
</comment>
<evidence type="ECO:0000259" key="9">
    <source>
        <dbReference type="PROSITE" id="PS50157"/>
    </source>
</evidence>
<dbReference type="SUPFAM" id="SSF57667">
    <property type="entry name" value="beta-beta-alpha zinc fingers"/>
    <property type="match status" value="1"/>
</dbReference>
<feature type="region of interest" description="Disordered" evidence="8">
    <location>
        <begin position="326"/>
        <end position="371"/>
    </location>
</feature>
<dbReference type="PANTHER" id="PTHR24406">
    <property type="entry name" value="TRANSCRIPTIONAL REPRESSOR CTCFL-RELATED"/>
    <property type="match status" value="1"/>
</dbReference>
<comment type="caution">
    <text evidence="10">The sequence shown here is derived from an EMBL/GenBank/DDBJ whole genome shotgun (WGS) entry which is preliminary data.</text>
</comment>
<dbReference type="PROSITE" id="PS00028">
    <property type="entry name" value="ZINC_FINGER_C2H2_1"/>
    <property type="match status" value="6"/>
</dbReference>
<evidence type="ECO:0000256" key="3">
    <source>
        <dbReference type="ARBA" id="ARBA00022737"/>
    </source>
</evidence>
<sequence length="371" mass="42512">MSEKDTVTHKCVLCNAALESKEALQEHFRKHANKEVDNRGVPAKSKISTKKVFKKELPDIKKEKIGTITCDVCGQEFTNNSVAIQHKFKKHPDVTCKHICPYCGMQFTIKALFDNHVGTHMSDGRDKRSVLCDECGAQFYFQEAKDYHYKSTHKRVKTLFQPVPTPPPSKKIKMDNAGEIQSVYYCHLCGSEYIIKFNLQKHLEKAHTEHERSTLPSDLIRCTTCDALFYNQKAYETHNLSHKPHDLYVTSEQQRLQTVSRVDQDFDIRRVLPLATKYLPSYKHKSKTKTGADFNVRRHSYAHSQEWEYLGSKVKCDFIFQRKKDVREEELSPPSTPESTESDSDGDAPLVKLKSNSGCGEQTVDAGCRET</sequence>
<keyword evidence="2" id="KW-0479">Metal-binding</keyword>
<dbReference type="Gene3D" id="3.30.160.60">
    <property type="entry name" value="Classic Zinc Finger"/>
    <property type="match status" value="3"/>
</dbReference>
<dbReference type="PROSITE" id="PS50157">
    <property type="entry name" value="ZINC_FINGER_C2H2_2"/>
    <property type="match status" value="3"/>
</dbReference>
<evidence type="ECO:0000256" key="8">
    <source>
        <dbReference type="SAM" id="MobiDB-lite"/>
    </source>
</evidence>
<dbReference type="GO" id="GO:0008270">
    <property type="term" value="F:zinc ion binding"/>
    <property type="evidence" value="ECO:0007669"/>
    <property type="project" value="UniProtKB-KW"/>
</dbReference>
<evidence type="ECO:0000256" key="5">
    <source>
        <dbReference type="ARBA" id="ARBA00022833"/>
    </source>
</evidence>
<dbReference type="InterPro" id="IPR036236">
    <property type="entry name" value="Znf_C2H2_sf"/>
</dbReference>
<evidence type="ECO:0000256" key="7">
    <source>
        <dbReference type="PROSITE-ProRule" id="PRU00042"/>
    </source>
</evidence>
<proteinExistence type="predicted"/>
<feature type="domain" description="C2H2-type" evidence="9">
    <location>
        <begin position="9"/>
        <end position="36"/>
    </location>
</feature>
<feature type="domain" description="C2H2-type" evidence="9">
    <location>
        <begin position="184"/>
        <end position="212"/>
    </location>
</feature>
<dbReference type="GO" id="GO:0005634">
    <property type="term" value="C:nucleus"/>
    <property type="evidence" value="ECO:0007669"/>
    <property type="project" value="UniProtKB-SubCell"/>
</dbReference>
<keyword evidence="3" id="KW-0677">Repeat</keyword>